<dbReference type="Proteomes" id="UP001162992">
    <property type="component" value="Chromosome 6"/>
</dbReference>
<reference evidence="2" key="1">
    <citation type="journal article" date="2024" name="Proc. Natl. Acad. Sci. U.S.A.">
        <title>Extraordinary preservation of gene collinearity over three hundred million years revealed in homosporous lycophytes.</title>
        <authorList>
            <person name="Li C."/>
            <person name="Wickell D."/>
            <person name="Kuo L.Y."/>
            <person name="Chen X."/>
            <person name="Nie B."/>
            <person name="Liao X."/>
            <person name="Peng D."/>
            <person name="Ji J."/>
            <person name="Jenkins J."/>
            <person name="Williams M."/>
            <person name="Shu S."/>
            <person name="Plott C."/>
            <person name="Barry K."/>
            <person name="Rajasekar S."/>
            <person name="Grimwood J."/>
            <person name="Han X."/>
            <person name="Sun S."/>
            <person name="Hou Z."/>
            <person name="He W."/>
            <person name="Dai G."/>
            <person name="Sun C."/>
            <person name="Schmutz J."/>
            <person name="Leebens-Mack J.H."/>
            <person name="Li F.W."/>
            <person name="Wang L."/>
        </authorList>
    </citation>
    <scope>NUCLEOTIDE SEQUENCE [LARGE SCALE GENOMIC DNA]</scope>
    <source>
        <strain evidence="2">cv. PW_Plant_1</strain>
    </source>
</reference>
<sequence length="273" mass="30532">MSFQDIETNGKFSMQKDLLASTENKNQGLAAGVFQINTAVSTFRRLVNNLGSTKDTPEFREKLLKTRQHIANLVKETAKKLKEATDTDQKATVSPSKKIGDAKLAKDFESILKEFQKVQKTAAEHEVAYLPFVPQVVLPSSYSSSEFNLKSEDSQEKQSLLTEQRRQEVIQLENEVVFNEAVIEEREQGIREIQQQIGEVHEMFKDLAVLVQDQAILIDDIDSNLETSHSATVQANQQLVKAAKSQKSSLSLSCLMIFIFGVALFILVIVIAA</sequence>
<evidence type="ECO:0000313" key="2">
    <source>
        <dbReference type="Proteomes" id="UP001162992"/>
    </source>
</evidence>
<organism evidence="1 2">
    <name type="scientific">Diphasiastrum complanatum</name>
    <name type="common">Issler's clubmoss</name>
    <name type="synonym">Lycopodium complanatum</name>
    <dbReference type="NCBI Taxonomy" id="34168"/>
    <lineage>
        <taxon>Eukaryota</taxon>
        <taxon>Viridiplantae</taxon>
        <taxon>Streptophyta</taxon>
        <taxon>Embryophyta</taxon>
        <taxon>Tracheophyta</taxon>
        <taxon>Lycopodiopsida</taxon>
        <taxon>Lycopodiales</taxon>
        <taxon>Lycopodiaceae</taxon>
        <taxon>Lycopodioideae</taxon>
        <taxon>Diphasiastrum</taxon>
    </lineage>
</organism>
<keyword evidence="2" id="KW-1185">Reference proteome</keyword>
<evidence type="ECO:0000313" key="1">
    <source>
        <dbReference type="EMBL" id="KAJ7554369.1"/>
    </source>
</evidence>
<name>A0ACC2DJ26_DIPCM</name>
<gene>
    <name evidence="1" type="ORF">O6H91_06G137400</name>
</gene>
<proteinExistence type="predicted"/>
<protein>
    <submittedName>
        <fullName evidence="1">Uncharacterized protein</fullName>
    </submittedName>
</protein>
<dbReference type="EMBL" id="CM055097">
    <property type="protein sequence ID" value="KAJ7554369.1"/>
    <property type="molecule type" value="Genomic_DNA"/>
</dbReference>
<accession>A0ACC2DJ26</accession>
<comment type="caution">
    <text evidence="1">The sequence shown here is derived from an EMBL/GenBank/DDBJ whole genome shotgun (WGS) entry which is preliminary data.</text>
</comment>